<evidence type="ECO:0000256" key="7">
    <source>
        <dbReference type="SAM" id="MobiDB-lite"/>
    </source>
</evidence>
<dbReference type="OrthoDB" id="10065080at2759"/>
<evidence type="ECO:0000313" key="9">
    <source>
        <dbReference type="EMBL" id="CAD5233128.1"/>
    </source>
</evidence>
<dbReference type="EMBL" id="CAJFDI010000005">
    <property type="protein sequence ID" value="CAD5233128.1"/>
    <property type="molecule type" value="Genomic_DNA"/>
</dbReference>
<comment type="similarity">
    <text evidence="2">Belongs to the IRF2BP family.</text>
</comment>
<dbReference type="SMR" id="A0A1I7RXR3"/>
<evidence type="ECO:0000313" key="11">
    <source>
        <dbReference type="Proteomes" id="UP000659654"/>
    </source>
</evidence>
<protein>
    <submittedName>
        <fullName evidence="9">(pine wood nematode) hypothetical protein</fullName>
    </submittedName>
    <submittedName>
        <fullName evidence="12">RING-type domain-containing protein</fullName>
    </submittedName>
</protein>
<dbReference type="GO" id="GO:0008270">
    <property type="term" value="F:zinc ion binding"/>
    <property type="evidence" value="ECO:0007669"/>
    <property type="project" value="UniProtKB-KW"/>
</dbReference>
<feature type="compositionally biased region" description="Low complexity" evidence="7">
    <location>
        <begin position="402"/>
        <end position="418"/>
    </location>
</feature>
<dbReference type="PANTHER" id="PTHR10816">
    <property type="entry name" value="MYELIN TRANSCRIPTION FACTOR 1-RELATED"/>
    <property type="match status" value="1"/>
</dbReference>
<dbReference type="Proteomes" id="UP000659654">
    <property type="component" value="Unassembled WGS sequence"/>
</dbReference>
<evidence type="ECO:0000256" key="4">
    <source>
        <dbReference type="ARBA" id="ARBA00022833"/>
    </source>
</evidence>
<dbReference type="AlphaFoldDB" id="A0A1I7RXR3"/>
<evidence type="ECO:0000259" key="8">
    <source>
        <dbReference type="PROSITE" id="PS50089"/>
    </source>
</evidence>
<dbReference type="SUPFAM" id="SSF57850">
    <property type="entry name" value="RING/U-box"/>
    <property type="match status" value="1"/>
</dbReference>
<reference evidence="12" key="1">
    <citation type="submission" date="2016-11" db="UniProtKB">
        <authorList>
            <consortium name="WormBaseParasite"/>
        </authorList>
    </citation>
    <scope>IDENTIFICATION</scope>
</reference>
<evidence type="ECO:0000256" key="3">
    <source>
        <dbReference type="ARBA" id="ARBA00022771"/>
    </source>
</evidence>
<dbReference type="InterPro" id="IPR022750">
    <property type="entry name" value="IRF-2BP1_2-like_Znf"/>
</dbReference>
<keyword evidence="3 6" id="KW-0863">Zinc-finger</keyword>
<feature type="compositionally biased region" description="Polar residues" evidence="7">
    <location>
        <begin position="376"/>
        <end position="388"/>
    </location>
</feature>
<dbReference type="Pfam" id="PF11261">
    <property type="entry name" value="IRF-2BP1_2"/>
    <property type="match status" value="1"/>
</dbReference>
<comment type="subcellular location">
    <subcellularLocation>
        <location evidence="1">Nucleus</location>
    </subcellularLocation>
</comment>
<dbReference type="eggNOG" id="KOG3579">
    <property type="taxonomic scope" value="Eukaryota"/>
</dbReference>
<feature type="region of interest" description="Disordered" evidence="7">
    <location>
        <begin position="110"/>
        <end position="156"/>
    </location>
</feature>
<organism evidence="10 12">
    <name type="scientific">Bursaphelenchus xylophilus</name>
    <name type="common">Pinewood nematode worm</name>
    <name type="synonym">Aphelenchoides xylophilus</name>
    <dbReference type="NCBI Taxonomy" id="6326"/>
    <lineage>
        <taxon>Eukaryota</taxon>
        <taxon>Metazoa</taxon>
        <taxon>Ecdysozoa</taxon>
        <taxon>Nematoda</taxon>
        <taxon>Chromadorea</taxon>
        <taxon>Rhabditida</taxon>
        <taxon>Tylenchina</taxon>
        <taxon>Tylenchomorpha</taxon>
        <taxon>Aphelenchoidea</taxon>
        <taxon>Aphelenchoididae</taxon>
        <taxon>Bursaphelenchus</taxon>
    </lineage>
</organism>
<feature type="region of interest" description="Disordered" evidence="7">
    <location>
        <begin position="376"/>
        <end position="427"/>
    </location>
</feature>
<evidence type="ECO:0000256" key="6">
    <source>
        <dbReference type="PROSITE-ProRule" id="PRU00175"/>
    </source>
</evidence>
<evidence type="ECO:0000313" key="12">
    <source>
        <dbReference type="WBParaSite" id="BXY_0553000.1"/>
    </source>
</evidence>
<dbReference type="PROSITE" id="PS50089">
    <property type="entry name" value="ZF_RING_2"/>
    <property type="match status" value="1"/>
</dbReference>
<dbReference type="Proteomes" id="UP000095284">
    <property type="component" value="Unplaced"/>
</dbReference>
<dbReference type="InterPro" id="IPR001841">
    <property type="entry name" value="Znf_RING"/>
</dbReference>
<dbReference type="InterPro" id="IPR057414">
    <property type="entry name" value="Zf-C3HC4_IRF-2BP1_2"/>
</dbReference>
<dbReference type="PANTHER" id="PTHR10816:SF19">
    <property type="entry name" value="PROTEIN INTERACTING WITH TTK69 AND SIN3A, ISOFORM D"/>
    <property type="match status" value="1"/>
</dbReference>
<dbReference type="GO" id="GO:0003714">
    <property type="term" value="F:transcription corepressor activity"/>
    <property type="evidence" value="ECO:0007669"/>
    <property type="project" value="TreeGrafter"/>
</dbReference>
<proteinExistence type="inferred from homology"/>
<evidence type="ECO:0000256" key="2">
    <source>
        <dbReference type="ARBA" id="ARBA00010802"/>
    </source>
</evidence>
<feature type="compositionally biased region" description="Low complexity" evidence="7">
    <location>
        <begin position="110"/>
        <end position="119"/>
    </location>
</feature>
<accession>A0A1I7RXR3</accession>
<keyword evidence="11" id="KW-1185">Reference proteome</keyword>
<dbReference type="EMBL" id="CAJFCV020000005">
    <property type="protein sequence ID" value="CAG9126673.1"/>
    <property type="molecule type" value="Genomic_DNA"/>
</dbReference>
<dbReference type="InterPro" id="IPR044882">
    <property type="entry name" value="I2BP1/2_C3HC4-RING_sf"/>
</dbReference>
<dbReference type="Pfam" id="PF25454">
    <property type="entry name" value="zf-C3HC4_IRF-2BP1_2"/>
    <property type="match status" value="1"/>
</dbReference>
<sequence length="427" mass="46000">MLATSQKSQSSQNGQATNQITAAQIQALMGLPLPGLMSPPNALQNMAKHGQKQHCYLCDYPRMPWAMCHDYAEAVCRGCVNYEGAEKIEAVIENARKMKQLHEASIQLETASNASSATSPPIHNNNNGPAKPAPLKEVPKPRPQPPIPQIPASTAPILPPLPSLNQFTQLNDFYTQQRLLGMTRSLAGGQLDDLQMQQLRQMLPFLPSPLLGNGLAGTANFPGLTGLPGLAGRKREHDEELKSEIYAKTHRADTTTFSPTSPRNAQRQLTNANGQPVYRCVRCSDRLEDTHFVQCPSVCGHKFCFECSKKSIKTQVGAPEIYCPSGERCPLQASKVPWTFMANEISTILGEDYVKFAVEREQLGLLPAGLGPLNQANRQAGNAPSTSGVGTGASKEGTTETSRSSSVSALSSPSSNSSPNVGQGQKE</sequence>
<keyword evidence="4" id="KW-0862">Zinc</keyword>
<dbReference type="WBParaSite" id="BXY_0553000.1">
    <property type="protein sequence ID" value="BXY_0553000.1"/>
    <property type="gene ID" value="BXY_0553000"/>
</dbReference>
<dbReference type="Proteomes" id="UP000582659">
    <property type="component" value="Unassembled WGS sequence"/>
</dbReference>
<dbReference type="Gene3D" id="1.10.10.1580">
    <property type="entry name" value="Interferon regulatory factor 2-binding protein"/>
    <property type="match status" value="1"/>
</dbReference>
<keyword evidence="5" id="KW-0539">Nucleus</keyword>
<dbReference type="FunFam" id="1.10.10.1580:FF:000001">
    <property type="entry name" value="interferon regulatory factor 2-binding protein 2"/>
    <property type="match status" value="1"/>
</dbReference>
<evidence type="ECO:0000256" key="1">
    <source>
        <dbReference type="ARBA" id="ARBA00004123"/>
    </source>
</evidence>
<evidence type="ECO:0000256" key="5">
    <source>
        <dbReference type="ARBA" id="ARBA00023242"/>
    </source>
</evidence>
<gene>
    <name evidence="9" type="ORF">BXYJ_LOCUS13219</name>
</gene>
<dbReference type="GO" id="GO:0006357">
    <property type="term" value="P:regulation of transcription by RNA polymerase II"/>
    <property type="evidence" value="ECO:0007669"/>
    <property type="project" value="TreeGrafter"/>
</dbReference>
<feature type="domain" description="RING-type" evidence="8">
    <location>
        <begin position="280"/>
        <end position="324"/>
    </location>
</feature>
<name>A0A1I7RXR3_BURXY</name>
<reference evidence="9" key="2">
    <citation type="submission" date="2020-09" db="EMBL/GenBank/DDBJ databases">
        <authorList>
            <person name="Kikuchi T."/>
        </authorList>
    </citation>
    <scope>NUCLEOTIDE SEQUENCE</scope>
    <source>
        <strain evidence="9">Ka4C1</strain>
    </source>
</reference>
<evidence type="ECO:0000313" key="10">
    <source>
        <dbReference type="Proteomes" id="UP000095284"/>
    </source>
</evidence>
<dbReference type="GO" id="GO:0005634">
    <property type="term" value="C:nucleus"/>
    <property type="evidence" value="ECO:0007669"/>
    <property type="project" value="UniProtKB-SubCell"/>
</dbReference>
<keyword evidence="3 6" id="KW-0479">Metal-binding</keyword>